<proteinExistence type="predicted"/>
<organism evidence="2 3">
    <name type="scientific">Bacillus cereus</name>
    <dbReference type="NCBI Taxonomy" id="1396"/>
    <lineage>
        <taxon>Bacteria</taxon>
        <taxon>Bacillati</taxon>
        <taxon>Bacillota</taxon>
        <taxon>Bacilli</taxon>
        <taxon>Bacillales</taxon>
        <taxon>Bacillaceae</taxon>
        <taxon>Bacillus</taxon>
        <taxon>Bacillus cereus group</taxon>
    </lineage>
</organism>
<dbReference type="InterPro" id="IPR005079">
    <property type="entry name" value="Peptidase_C45_hydrolase"/>
</dbReference>
<evidence type="ECO:0000313" key="3">
    <source>
        <dbReference type="Proteomes" id="UP000220006"/>
    </source>
</evidence>
<gene>
    <name evidence="2" type="ORF">COM96_25780</name>
</gene>
<dbReference type="InterPro" id="IPR047801">
    <property type="entry name" value="Peptidase_C45"/>
</dbReference>
<dbReference type="PANTHER" id="PTHR34180:SF1">
    <property type="entry name" value="BETA-ALANYL-DOPAMINE_CARCININE HYDROLASE"/>
    <property type="match status" value="1"/>
</dbReference>
<protein>
    <submittedName>
        <fullName evidence="2">Peptidase C45</fullName>
    </submittedName>
</protein>
<dbReference type="AlphaFoldDB" id="A0A2A7HR41"/>
<dbReference type="EMBL" id="NVLK01000073">
    <property type="protein sequence ID" value="PEC19304.1"/>
    <property type="molecule type" value="Genomic_DNA"/>
</dbReference>
<sequence>MTLERTGKVKRLSNFEIDILQLRTTPYEIGFHLGEYLKNKNLINVFNKFTKPEINMNHFHSLFSSLSPNLLEELQGLSEGLQLPYEKVAAMFSGYDIPKLANMGCSAFVDHRYYVRNYDFSPDIYDGLLLLLDSKNILASCGYSLQIIGRHDGVNENGLAIGLHFVNNQEYQEGIAAWTSVRMVLDTCKSTEEAIDLLKDIPHAACYNFSLGDSYENYAAVEVSPEKVLVRKNPSFISCVNHFQNTDMKKKNRAHIEGSLKRNEYINNLKNQNLSIEEAFDKFSDKDSPLFFTDYNNLFGTLHTFAYSFEKKTLITNIAQGNNDLTINFEEWVKGNNIKESKLKGYIQTFV</sequence>
<accession>A0A2A7HR41</accession>
<dbReference type="SUPFAM" id="SSF56235">
    <property type="entry name" value="N-terminal nucleophile aminohydrolases (Ntn hydrolases)"/>
    <property type="match status" value="1"/>
</dbReference>
<dbReference type="Pfam" id="PF03417">
    <property type="entry name" value="AAT"/>
    <property type="match status" value="1"/>
</dbReference>
<evidence type="ECO:0000313" key="2">
    <source>
        <dbReference type="EMBL" id="PEC19304.1"/>
    </source>
</evidence>
<dbReference type="InterPro" id="IPR047794">
    <property type="entry name" value="C45_proenzyme-like"/>
</dbReference>
<name>A0A2A7HR41_BACCE</name>
<dbReference type="NCBIfam" id="NF040521">
    <property type="entry name" value="C45_proenzyme"/>
    <property type="match status" value="1"/>
</dbReference>
<comment type="caution">
    <text evidence="2">The sequence shown here is derived from an EMBL/GenBank/DDBJ whole genome shotgun (WGS) entry which is preliminary data.</text>
</comment>
<dbReference type="PANTHER" id="PTHR34180">
    <property type="entry name" value="PEPTIDASE C45"/>
    <property type="match status" value="1"/>
</dbReference>
<dbReference type="InterPro" id="IPR029055">
    <property type="entry name" value="Ntn_hydrolases_N"/>
</dbReference>
<dbReference type="CDD" id="cd01935">
    <property type="entry name" value="Ntn_CGH_like"/>
    <property type="match status" value="1"/>
</dbReference>
<evidence type="ECO:0000259" key="1">
    <source>
        <dbReference type="Pfam" id="PF03417"/>
    </source>
</evidence>
<dbReference type="Proteomes" id="UP000220006">
    <property type="component" value="Unassembled WGS sequence"/>
</dbReference>
<reference evidence="2 3" key="1">
    <citation type="submission" date="2017-09" db="EMBL/GenBank/DDBJ databases">
        <title>Large-scale bioinformatics analysis of Bacillus genomes uncovers conserved roles of natural products in bacterial physiology.</title>
        <authorList>
            <consortium name="Agbiome Team Llc"/>
            <person name="Bleich R.M."/>
            <person name="Grubbs K.J."/>
            <person name="Santa Maria K.C."/>
            <person name="Allen S.E."/>
            <person name="Farag S."/>
            <person name="Shank E.A."/>
            <person name="Bowers A."/>
        </authorList>
    </citation>
    <scope>NUCLEOTIDE SEQUENCE [LARGE SCALE GENOMIC DNA]</scope>
    <source>
        <strain evidence="2 3">AFS096845</strain>
    </source>
</reference>
<feature type="domain" description="Peptidase C45 hydrolase" evidence="1">
    <location>
        <begin position="111"/>
        <end position="320"/>
    </location>
</feature>
<dbReference type="Gene3D" id="3.60.60.10">
    <property type="entry name" value="Penicillin V Acylase, Chain A"/>
    <property type="match status" value="1"/>
</dbReference>